<sequence>MKQKGLMNATWDIPHIPQAYFDEMVLEDAVVVMHTEWIKFFSNEDREFRRLLGAQQLEHAAYIIRARIRRLLEEKKLSISCATADEVNLVQNILDLDRSALMSFYIDNYFKIQLLFFMIDGLPGSFTRLNLALRRIDVFTPPLLHDRKHYIRLLSARDIRAMQKRSIYERDSFSFLEENAWMKATSGKILSNCSLTALALGYPMSPAIDEPLSPAIRCYLAHYVYYRKRNGRIYARRTESIRKFLMDAFDENHFANTTQISAPSSDIIPQTTTAYCDSSISRLEWGIDGKRKHSGIYREWHDFRFGFLTYSTGTMTRLVVIQSLNHLVRVLALIILRIREGASYSTAFRCLTGRKLIDVLRSYGVKSIVHLANIRSEVLRIHDGLAVRVDGRHSEFSERCFFSYTTEQLTAQYRALQERERAKAVREEMLAKRVVEEVVVKEAEEPNEELKPIEAPAVAEESQITYKDSRSRIAEDVAPGDVAINEKNEEVYKSEDEDVAALIVDQVLKQIELERINDTAVPVVVNALQMNDETVDKSVVPEKVTIEHTVEEERVIDDVALVVAELLEDVDVKIEETDRSDIADDSATVAADVHKQVNEEGIDAASPEEDDAPDLDEERVVQEDEEESIEDVIAPVENEEPLNEEDERNEDDIIASLDADVLQIAVVYRVELANVAEVALLREYDSMIPSHWCISKWSRLSRTMNSSFLMVYSLPNVSICNEITTLKVSVPSLPILLCTLLQSARRTLEGAHLLIQCQLSNDFFITSTSLSTEITSIQEEGDEAEEGGSQSKAIPLRASTRIRSFDNSDNHLWNSGSRVSQTAHILHNPLPLVHYLGPNIHDFDEIRGTDERLAIMTFLYDLDVFYIRPLSHQSYYEAFAEELLRTHTVIAEEQKSLKEKEMLIMKNQWAIGDFACYVHLEKKKVLKWYEIPKTDKPLMWYKFLEIQNEVKKEDKAYRVRILSVRYGIEGMEYDIYSLDCGFIARGIPYENLVKIDSEYLRFNKEGSIWMPAPLCTPCTRRLDHRISFLHECHFTLPPAIFPREIDTEVAMTDLEDDSPLGLSLVDIRRRNIIL</sequence>
<dbReference type="EnsemblMetazoa" id="PPA05653.1">
    <property type="protein sequence ID" value="PPA05653.1"/>
    <property type="gene ID" value="WBGene00095207"/>
</dbReference>
<feature type="region of interest" description="Disordered" evidence="1">
    <location>
        <begin position="623"/>
        <end position="647"/>
    </location>
</feature>
<name>A0A2A6CU31_PRIPA</name>
<accession>A0A8R1Y5K4</accession>
<proteinExistence type="predicted"/>
<evidence type="ECO:0000313" key="2">
    <source>
        <dbReference type="EnsemblMetazoa" id="PPA05653.1"/>
    </source>
</evidence>
<dbReference type="Proteomes" id="UP000005239">
    <property type="component" value="Unassembled WGS sequence"/>
</dbReference>
<dbReference type="AlphaFoldDB" id="A0A2A6CU31"/>
<evidence type="ECO:0000313" key="3">
    <source>
        <dbReference type="Proteomes" id="UP000005239"/>
    </source>
</evidence>
<feature type="compositionally biased region" description="Acidic residues" evidence="1">
    <location>
        <begin position="637"/>
        <end position="647"/>
    </location>
</feature>
<reference evidence="2" key="2">
    <citation type="submission" date="2022-06" db="UniProtKB">
        <authorList>
            <consortium name="EnsemblMetazoa"/>
        </authorList>
    </citation>
    <scope>IDENTIFICATION</scope>
    <source>
        <strain evidence="2">PS312</strain>
    </source>
</reference>
<evidence type="ECO:0000256" key="1">
    <source>
        <dbReference type="SAM" id="MobiDB-lite"/>
    </source>
</evidence>
<accession>A0A2A6CU31</accession>
<keyword evidence="3" id="KW-1185">Reference proteome</keyword>
<reference evidence="3" key="1">
    <citation type="journal article" date="2008" name="Nat. Genet.">
        <title>The Pristionchus pacificus genome provides a unique perspective on nematode lifestyle and parasitism.</title>
        <authorList>
            <person name="Dieterich C."/>
            <person name="Clifton S.W."/>
            <person name="Schuster L.N."/>
            <person name="Chinwalla A."/>
            <person name="Delehaunty K."/>
            <person name="Dinkelacker I."/>
            <person name="Fulton L."/>
            <person name="Fulton R."/>
            <person name="Godfrey J."/>
            <person name="Minx P."/>
            <person name="Mitreva M."/>
            <person name="Roeseler W."/>
            <person name="Tian H."/>
            <person name="Witte H."/>
            <person name="Yang S.P."/>
            <person name="Wilson R.K."/>
            <person name="Sommer R.J."/>
        </authorList>
    </citation>
    <scope>NUCLEOTIDE SEQUENCE [LARGE SCALE GENOMIC DNA]</scope>
    <source>
        <strain evidence="3">PS312</strain>
    </source>
</reference>
<organism evidence="2 3">
    <name type="scientific">Pristionchus pacificus</name>
    <name type="common">Parasitic nematode worm</name>
    <dbReference type="NCBI Taxonomy" id="54126"/>
    <lineage>
        <taxon>Eukaryota</taxon>
        <taxon>Metazoa</taxon>
        <taxon>Ecdysozoa</taxon>
        <taxon>Nematoda</taxon>
        <taxon>Chromadorea</taxon>
        <taxon>Rhabditida</taxon>
        <taxon>Rhabditina</taxon>
        <taxon>Diplogasteromorpha</taxon>
        <taxon>Diplogasteroidea</taxon>
        <taxon>Neodiplogasteridae</taxon>
        <taxon>Pristionchus</taxon>
    </lineage>
</organism>
<protein>
    <submittedName>
        <fullName evidence="2">Uncharacterized protein</fullName>
    </submittedName>
</protein>
<gene>
    <name evidence="2" type="primary">WBGene00095207</name>
</gene>